<feature type="domain" description="DUF4283" evidence="1">
    <location>
        <begin position="123"/>
        <end position="200"/>
    </location>
</feature>
<dbReference type="AlphaFoldDB" id="A0A1R3G9J5"/>
<evidence type="ECO:0000259" key="1">
    <source>
        <dbReference type="Pfam" id="PF14111"/>
    </source>
</evidence>
<proteinExistence type="predicted"/>
<dbReference type="PANTHER" id="PTHR31286:SF180">
    <property type="entry name" value="OS10G0362600 PROTEIN"/>
    <property type="match status" value="1"/>
</dbReference>
<gene>
    <name evidence="2" type="ORF">COLO4_36354</name>
</gene>
<evidence type="ECO:0000313" key="2">
    <source>
        <dbReference type="EMBL" id="OMO54727.1"/>
    </source>
</evidence>
<dbReference type="Proteomes" id="UP000187203">
    <property type="component" value="Unassembled WGS sequence"/>
</dbReference>
<dbReference type="EMBL" id="AWUE01023169">
    <property type="protein sequence ID" value="OMO54727.1"/>
    <property type="molecule type" value="Genomic_DNA"/>
</dbReference>
<protein>
    <recommendedName>
        <fullName evidence="1">DUF4283 domain-containing protein</fullName>
    </recommendedName>
</protein>
<dbReference type="OrthoDB" id="1690666at2759"/>
<sequence length="243" mass="28592">MKIEETLKEKRRMLRFLLYYKGLKPTTPNKQSLAKTQFFYQRLFDKPKPAEMNPNRNPQNPTRIRLIRECSWMYSDSSSEESGDSAQNEYIHNPTPAPELRVRRSYSFSFSSEELEGRRDEGRQCLVGFLLNIRRFSSEFIQIYINREWELRGNATVLGRDDSKFLIHFDRDIDRRVGVRANPWAIDGAIFVMQPWNPNIPLSQARLPRIALWMQISDLPFEYQQPGVARRMALSVGDVIQID</sequence>
<dbReference type="InterPro" id="IPR040256">
    <property type="entry name" value="At4g02000-like"/>
</dbReference>
<dbReference type="PANTHER" id="PTHR31286">
    <property type="entry name" value="GLYCINE-RICH CELL WALL STRUCTURAL PROTEIN 1.8-LIKE"/>
    <property type="match status" value="1"/>
</dbReference>
<reference evidence="3" key="1">
    <citation type="submission" date="2013-09" db="EMBL/GenBank/DDBJ databases">
        <title>Corchorus olitorius genome sequencing.</title>
        <authorList>
            <person name="Alam M."/>
            <person name="Haque M.S."/>
            <person name="Islam M.S."/>
            <person name="Emdad E.M."/>
            <person name="Islam M.M."/>
            <person name="Ahmed B."/>
            <person name="Halim A."/>
            <person name="Hossen Q.M.M."/>
            <person name="Hossain M.Z."/>
            <person name="Ahmed R."/>
            <person name="Khan M.M."/>
            <person name="Islam R."/>
            <person name="Rashid M.M."/>
            <person name="Khan S.A."/>
            <person name="Rahman M.S."/>
            <person name="Alam M."/>
            <person name="Yahiya A.S."/>
            <person name="Khan M.S."/>
            <person name="Azam M.S."/>
            <person name="Haque T."/>
            <person name="Lashkar M.Z.H."/>
            <person name="Akhand A.I."/>
            <person name="Morshed G."/>
            <person name="Roy S."/>
            <person name="Uddin K.S."/>
            <person name="Rabeya T."/>
            <person name="Hossain A.S."/>
            <person name="Chowdhury A."/>
            <person name="Snigdha A.R."/>
            <person name="Mortoza M.S."/>
            <person name="Matin S.A."/>
            <person name="Hoque S.M.E."/>
            <person name="Islam M.K."/>
            <person name="Roy D.K."/>
            <person name="Haider R."/>
            <person name="Moosa M.M."/>
            <person name="Elias S.M."/>
            <person name="Hasan A.M."/>
            <person name="Jahan S."/>
            <person name="Shafiuddin M."/>
            <person name="Mahmood N."/>
            <person name="Shommy N.S."/>
        </authorList>
    </citation>
    <scope>NUCLEOTIDE SEQUENCE [LARGE SCALE GENOMIC DNA]</scope>
    <source>
        <strain evidence="3">cv. O-4</strain>
    </source>
</reference>
<accession>A0A1R3G9J5</accession>
<organism evidence="2 3">
    <name type="scientific">Corchorus olitorius</name>
    <dbReference type="NCBI Taxonomy" id="93759"/>
    <lineage>
        <taxon>Eukaryota</taxon>
        <taxon>Viridiplantae</taxon>
        <taxon>Streptophyta</taxon>
        <taxon>Embryophyta</taxon>
        <taxon>Tracheophyta</taxon>
        <taxon>Spermatophyta</taxon>
        <taxon>Magnoliopsida</taxon>
        <taxon>eudicotyledons</taxon>
        <taxon>Gunneridae</taxon>
        <taxon>Pentapetalae</taxon>
        <taxon>rosids</taxon>
        <taxon>malvids</taxon>
        <taxon>Malvales</taxon>
        <taxon>Malvaceae</taxon>
        <taxon>Grewioideae</taxon>
        <taxon>Apeibeae</taxon>
        <taxon>Corchorus</taxon>
    </lineage>
</organism>
<dbReference type="InterPro" id="IPR025558">
    <property type="entry name" value="DUF4283"/>
</dbReference>
<comment type="caution">
    <text evidence="2">The sequence shown here is derived from an EMBL/GenBank/DDBJ whole genome shotgun (WGS) entry which is preliminary data.</text>
</comment>
<name>A0A1R3G9J5_9ROSI</name>
<keyword evidence="3" id="KW-1185">Reference proteome</keyword>
<evidence type="ECO:0000313" key="3">
    <source>
        <dbReference type="Proteomes" id="UP000187203"/>
    </source>
</evidence>
<dbReference type="Pfam" id="PF14111">
    <property type="entry name" value="DUF4283"/>
    <property type="match status" value="1"/>
</dbReference>